<sequence length="216" mass="24024">MEDDAPLLVEMHDPSSTELGLPHDIGSLDEKPPEPSAPPRDRVEEEEDDDGDEKTCRICFDSENPETMIRPCRCSGGQKWIHRSCLDDWRSQDSIPHAFERCPTCHFNYITEVKTNEPTTAQKVKYWSLVTRDLLLLALAIVAAIFVLAFFAKLVDPKPKRPLLHIFPASWAEAHEAVLSGGPYLVMGIVLLLAIFGIIGAINMAVCADDNTNAVQ</sequence>
<feature type="compositionally biased region" description="Basic and acidic residues" evidence="5">
    <location>
        <begin position="26"/>
        <end position="43"/>
    </location>
</feature>
<dbReference type="AlphaFoldDB" id="A0A7S3Y8C6"/>
<protein>
    <recommendedName>
        <fullName evidence="10">RING-CH-type domain-containing protein</fullName>
    </recommendedName>
</protein>
<feature type="domain" description="RING-CH-type" evidence="8">
    <location>
        <begin position="48"/>
        <end position="112"/>
    </location>
</feature>
<dbReference type="Gene3D" id="3.30.40.10">
    <property type="entry name" value="Zinc/RING finger domain, C3HC4 (zinc finger)"/>
    <property type="match status" value="1"/>
</dbReference>
<evidence type="ECO:0000259" key="8">
    <source>
        <dbReference type="PROSITE" id="PS51292"/>
    </source>
</evidence>
<feature type="transmembrane region" description="Helical" evidence="6">
    <location>
        <begin position="184"/>
        <end position="206"/>
    </location>
</feature>
<dbReference type="SMART" id="SM00744">
    <property type="entry name" value="RINGv"/>
    <property type="match status" value="1"/>
</dbReference>
<evidence type="ECO:0000256" key="3">
    <source>
        <dbReference type="ARBA" id="ARBA00022833"/>
    </source>
</evidence>
<evidence type="ECO:0000256" key="6">
    <source>
        <dbReference type="SAM" id="Phobius"/>
    </source>
</evidence>
<evidence type="ECO:0000256" key="1">
    <source>
        <dbReference type="ARBA" id="ARBA00022723"/>
    </source>
</evidence>
<dbReference type="SUPFAM" id="SSF57850">
    <property type="entry name" value="RING/U-box"/>
    <property type="match status" value="1"/>
</dbReference>
<keyword evidence="6" id="KW-0812">Transmembrane</keyword>
<gene>
    <name evidence="9" type="ORF">LGLO00237_LOCUS521</name>
</gene>
<dbReference type="InterPro" id="IPR013083">
    <property type="entry name" value="Znf_RING/FYVE/PHD"/>
</dbReference>
<keyword evidence="3" id="KW-0862">Zinc</keyword>
<feature type="transmembrane region" description="Helical" evidence="6">
    <location>
        <begin position="134"/>
        <end position="155"/>
    </location>
</feature>
<feature type="domain" description="RING-type" evidence="7">
    <location>
        <begin position="56"/>
        <end position="106"/>
    </location>
</feature>
<dbReference type="PANTHER" id="PTHR46347">
    <property type="entry name" value="RING/FYVE/PHD ZINC FINGER SUPERFAMILY PROTEIN"/>
    <property type="match status" value="1"/>
</dbReference>
<dbReference type="InterPro" id="IPR011016">
    <property type="entry name" value="Znf_RING-CH"/>
</dbReference>
<feature type="region of interest" description="Disordered" evidence="5">
    <location>
        <begin position="1"/>
        <end position="56"/>
    </location>
</feature>
<evidence type="ECO:0000256" key="2">
    <source>
        <dbReference type="ARBA" id="ARBA00022771"/>
    </source>
</evidence>
<evidence type="ECO:0000313" key="9">
    <source>
        <dbReference type="EMBL" id="CAE0644122.1"/>
    </source>
</evidence>
<dbReference type="EMBL" id="HBIV01000740">
    <property type="protein sequence ID" value="CAE0644122.1"/>
    <property type="molecule type" value="Transcribed_RNA"/>
</dbReference>
<organism evidence="9">
    <name type="scientific">Lotharella globosa</name>
    <dbReference type="NCBI Taxonomy" id="91324"/>
    <lineage>
        <taxon>Eukaryota</taxon>
        <taxon>Sar</taxon>
        <taxon>Rhizaria</taxon>
        <taxon>Cercozoa</taxon>
        <taxon>Chlorarachniophyceae</taxon>
        <taxon>Lotharella</taxon>
    </lineage>
</organism>
<evidence type="ECO:0000256" key="5">
    <source>
        <dbReference type="SAM" id="MobiDB-lite"/>
    </source>
</evidence>
<evidence type="ECO:0000256" key="4">
    <source>
        <dbReference type="PROSITE-ProRule" id="PRU00175"/>
    </source>
</evidence>
<reference evidence="9" key="1">
    <citation type="submission" date="2021-01" db="EMBL/GenBank/DDBJ databases">
        <authorList>
            <person name="Corre E."/>
            <person name="Pelletier E."/>
            <person name="Niang G."/>
            <person name="Scheremetjew M."/>
            <person name="Finn R."/>
            <person name="Kale V."/>
            <person name="Holt S."/>
            <person name="Cochrane G."/>
            <person name="Meng A."/>
            <person name="Brown T."/>
            <person name="Cohen L."/>
        </authorList>
    </citation>
    <scope>NUCLEOTIDE SEQUENCE</scope>
    <source>
        <strain evidence="9">CCCM811</strain>
    </source>
</reference>
<name>A0A7S3Y8C6_9EUKA</name>
<keyword evidence="6" id="KW-0472">Membrane</keyword>
<dbReference type="PROSITE" id="PS51292">
    <property type="entry name" value="ZF_RING_CH"/>
    <property type="match status" value="1"/>
</dbReference>
<dbReference type="GO" id="GO:0008270">
    <property type="term" value="F:zinc ion binding"/>
    <property type="evidence" value="ECO:0007669"/>
    <property type="project" value="UniProtKB-KW"/>
</dbReference>
<dbReference type="CDD" id="cd16495">
    <property type="entry name" value="RING_CH-C4HC3_MARCH"/>
    <property type="match status" value="1"/>
</dbReference>
<evidence type="ECO:0000259" key="7">
    <source>
        <dbReference type="PROSITE" id="PS50089"/>
    </source>
</evidence>
<dbReference type="PROSITE" id="PS50089">
    <property type="entry name" value="ZF_RING_2"/>
    <property type="match status" value="1"/>
</dbReference>
<dbReference type="InterPro" id="IPR001841">
    <property type="entry name" value="Znf_RING"/>
</dbReference>
<proteinExistence type="predicted"/>
<keyword evidence="6" id="KW-1133">Transmembrane helix</keyword>
<dbReference type="PANTHER" id="PTHR46347:SF1">
    <property type="entry name" value="RING_FYVE_PHD ZINC FINGER SUPERFAMILY PROTEIN"/>
    <property type="match status" value="1"/>
</dbReference>
<keyword evidence="1" id="KW-0479">Metal-binding</keyword>
<evidence type="ECO:0008006" key="10">
    <source>
        <dbReference type="Google" id="ProtNLM"/>
    </source>
</evidence>
<keyword evidence="2 4" id="KW-0863">Zinc-finger</keyword>
<dbReference type="Pfam" id="PF12906">
    <property type="entry name" value="RINGv"/>
    <property type="match status" value="1"/>
</dbReference>
<accession>A0A7S3Y8C6</accession>